<proteinExistence type="predicted"/>
<feature type="compositionally biased region" description="Basic and acidic residues" evidence="1">
    <location>
        <begin position="109"/>
        <end position="128"/>
    </location>
</feature>
<dbReference type="Proteomes" id="UP000018936">
    <property type="component" value="Unassembled WGS sequence"/>
</dbReference>
<evidence type="ECO:0000313" key="3">
    <source>
        <dbReference type="Proteomes" id="UP000018936"/>
    </source>
</evidence>
<dbReference type="AlphaFoldDB" id="V8NWE1"/>
<evidence type="ECO:0000256" key="1">
    <source>
        <dbReference type="SAM" id="MobiDB-lite"/>
    </source>
</evidence>
<accession>V8NWE1</accession>
<evidence type="ECO:0000313" key="2">
    <source>
        <dbReference type="EMBL" id="ETE66400.1"/>
    </source>
</evidence>
<gene>
    <name evidence="2" type="ORF">L345_07837</name>
</gene>
<dbReference type="EMBL" id="AZIM01001572">
    <property type="protein sequence ID" value="ETE66400.1"/>
    <property type="molecule type" value="Genomic_DNA"/>
</dbReference>
<feature type="region of interest" description="Disordered" evidence="1">
    <location>
        <begin position="100"/>
        <end position="146"/>
    </location>
</feature>
<organism evidence="2 3">
    <name type="scientific">Ophiophagus hannah</name>
    <name type="common">King cobra</name>
    <name type="synonym">Naja hannah</name>
    <dbReference type="NCBI Taxonomy" id="8665"/>
    <lineage>
        <taxon>Eukaryota</taxon>
        <taxon>Metazoa</taxon>
        <taxon>Chordata</taxon>
        <taxon>Craniata</taxon>
        <taxon>Vertebrata</taxon>
        <taxon>Euteleostomi</taxon>
        <taxon>Lepidosauria</taxon>
        <taxon>Squamata</taxon>
        <taxon>Bifurcata</taxon>
        <taxon>Unidentata</taxon>
        <taxon>Episquamata</taxon>
        <taxon>Toxicofera</taxon>
        <taxon>Serpentes</taxon>
        <taxon>Colubroidea</taxon>
        <taxon>Elapidae</taxon>
        <taxon>Elapinae</taxon>
        <taxon>Ophiophagus</taxon>
    </lineage>
</organism>
<feature type="region of interest" description="Disordered" evidence="1">
    <location>
        <begin position="1"/>
        <end position="21"/>
    </location>
</feature>
<name>V8NWE1_OPHHA</name>
<comment type="caution">
    <text evidence="2">The sequence shown here is derived from an EMBL/GenBank/DDBJ whole genome shotgun (WGS) entry which is preliminary data.</text>
</comment>
<reference evidence="2 3" key="1">
    <citation type="journal article" date="2013" name="Proc. Natl. Acad. Sci. U.S.A.">
        <title>The king cobra genome reveals dynamic gene evolution and adaptation in the snake venom system.</title>
        <authorList>
            <person name="Vonk F.J."/>
            <person name="Casewell N.R."/>
            <person name="Henkel C.V."/>
            <person name="Heimberg A.M."/>
            <person name="Jansen H.J."/>
            <person name="McCleary R.J."/>
            <person name="Kerkkamp H.M."/>
            <person name="Vos R.A."/>
            <person name="Guerreiro I."/>
            <person name="Calvete J.J."/>
            <person name="Wuster W."/>
            <person name="Woods A.E."/>
            <person name="Logan J.M."/>
            <person name="Harrison R.A."/>
            <person name="Castoe T.A."/>
            <person name="de Koning A.P."/>
            <person name="Pollock D.D."/>
            <person name="Yandell M."/>
            <person name="Calderon D."/>
            <person name="Renjifo C."/>
            <person name="Currier R.B."/>
            <person name="Salgado D."/>
            <person name="Pla D."/>
            <person name="Sanz L."/>
            <person name="Hyder A.S."/>
            <person name="Ribeiro J.M."/>
            <person name="Arntzen J.W."/>
            <person name="van den Thillart G.E."/>
            <person name="Boetzer M."/>
            <person name="Pirovano W."/>
            <person name="Dirks R.P."/>
            <person name="Spaink H.P."/>
            <person name="Duboule D."/>
            <person name="McGlinn E."/>
            <person name="Kini R.M."/>
            <person name="Richardson M.K."/>
        </authorList>
    </citation>
    <scope>NUCLEOTIDE SEQUENCE</scope>
    <source>
        <tissue evidence="2">Blood</tissue>
    </source>
</reference>
<keyword evidence="3" id="KW-1185">Reference proteome</keyword>
<feature type="non-terminal residue" evidence="2">
    <location>
        <position position="1"/>
    </location>
</feature>
<feature type="compositionally biased region" description="Basic residues" evidence="1">
    <location>
        <begin position="129"/>
        <end position="138"/>
    </location>
</feature>
<feature type="compositionally biased region" description="Polar residues" evidence="1">
    <location>
        <begin position="1"/>
        <end position="20"/>
    </location>
</feature>
<sequence length="146" mass="16408">MTVAASQPPTDSSPDTQAQQGRRIHLMAGCSGQRDCTKRVKRMSHLATETWGEAQLRNLAPSLKPRSWSRASTPGLSLWKLFPRIRDGGKLPYFLLGPAVTPHQNSQRQRVEHDRHRTPAGLHDDGKWNKRKHPAPTHRRVEAGEA</sequence>
<protein>
    <submittedName>
        <fullName evidence="2">Uncharacterized protein</fullName>
    </submittedName>
</protein>